<dbReference type="FunCoup" id="F2LV18">
    <property type="interactions" value="130"/>
</dbReference>
<keyword evidence="2 6" id="KW-0489">Methyltransferase</keyword>
<dbReference type="REBASE" id="34097">
    <property type="entry name" value="M.Hma10411ORF632P"/>
</dbReference>
<keyword evidence="3" id="KW-0808">Transferase</keyword>
<dbReference type="GO" id="GO:0032259">
    <property type="term" value="P:methylation"/>
    <property type="evidence" value="ECO:0007669"/>
    <property type="project" value="UniProtKB-KW"/>
</dbReference>
<dbReference type="GO" id="GO:0003677">
    <property type="term" value="F:DNA binding"/>
    <property type="evidence" value="ECO:0007669"/>
    <property type="project" value="InterPro"/>
</dbReference>
<dbReference type="GO" id="GO:0008170">
    <property type="term" value="F:N-methyltransferase activity"/>
    <property type="evidence" value="ECO:0007669"/>
    <property type="project" value="InterPro"/>
</dbReference>
<dbReference type="EC" id="2.1.1.-" evidence="4"/>
<proteinExistence type="inferred from homology"/>
<dbReference type="EMBL" id="CP002606">
    <property type="protein sequence ID" value="AEA33602.1"/>
    <property type="molecule type" value="Genomic_DNA"/>
</dbReference>
<dbReference type="Proteomes" id="UP000008139">
    <property type="component" value="Chromosome"/>
</dbReference>
<dbReference type="InterPro" id="IPR002052">
    <property type="entry name" value="DNA_methylase_N6_adenine_CS"/>
</dbReference>
<dbReference type="PRINTS" id="PR00508">
    <property type="entry name" value="S21N4MTFRASE"/>
</dbReference>
<dbReference type="InterPro" id="IPR001091">
    <property type="entry name" value="RM_Methyltransferase"/>
</dbReference>
<dbReference type="PROSITE" id="PS00092">
    <property type="entry name" value="N6_MTASE"/>
    <property type="match status" value="1"/>
</dbReference>
<dbReference type="GO" id="GO:0005737">
    <property type="term" value="C:cytoplasm"/>
    <property type="evidence" value="ECO:0007669"/>
    <property type="project" value="TreeGrafter"/>
</dbReference>
<dbReference type="Pfam" id="PF01555">
    <property type="entry name" value="N6_N4_Mtase"/>
    <property type="match status" value="1"/>
</dbReference>
<dbReference type="HOGENOM" id="CLU_024927_5_1_7"/>
<evidence type="ECO:0000313" key="6">
    <source>
        <dbReference type="EMBL" id="AEA33602.1"/>
    </source>
</evidence>
<dbReference type="InterPro" id="IPR002941">
    <property type="entry name" value="DNA_methylase_N4/N6"/>
</dbReference>
<accession>F2LV18</accession>
<dbReference type="InParanoid" id="F2LV18"/>
<dbReference type="PANTHER" id="PTHR13370:SF3">
    <property type="entry name" value="TRNA (GUANINE(10)-N2)-METHYLTRANSFERASE HOMOLOG"/>
    <property type="match status" value="1"/>
</dbReference>
<reference evidence="7" key="2">
    <citation type="submission" date="2011-03" db="EMBL/GenBank/DDBJ databases">
        <title>The complete genome of Hippea maritima DSM 10411.</title>
        <authorList>
            <consortium name="US DOE Joint Genome Institute (JGI-PGF)"/>
            <person name="Lucas S."/>
            <person name="Copeland A."/>
            <person name="Lapidus A."/>
            <person name="Bruce D."/>
            <person name="Goodwin L."/>
            <person name="Pitluck S."/>
            <person name="Peters L."/>
            <person name="Kyrpides N."/>
            <person name="Mavromatis K."/>
            <person name="Pagani I."/>
            <person name="Ivanova N."/>
            <person name="Mikhailova N."/>
            <person name="Lu M."/>
            <person name="Detter J.C."/>
            <person name="Tapia R."/>
            <person name="Han C."/>
            <person name="Land M."/>
            <person name="Hauser L."/>
            <person name="Markowitz V."/>
            <person name="Cheng J.-F."/>
            <person name="Hugenholtz P."/>
            <person name="Woyke T."/>
            <person name="Wu D."/>
            <person name="Spring S."/>
            <person name="Schroeder M."/>
            <person name="Brambilla E."/>
            <person name="Klenk H.-P."/>
            <person name="Eisen J.A."/>
        </authorList>
    </citation>
    <scope>NUCLEOTIDE SEQUENCE [LARGE SCALE GENOMIC DNA]</scope>
    <source>
        <strain evidence="7">ATCC 700847 / DSM 10411 / MH2</strain>
    </source>
</reference>
<feature type="domain" description="DNA methylase N-4/N-6" evidence="5">
    <location>
        <begin position="38"/>
        <end position="230"/>
    </location>
</feature>
<dbReference type="AlphaFoldDB" id="F2LV18"/>
<dbReference type="OrthoDB" id="9800801at2"/>
<dbReference type="STRING" id="760142.Hipma_0632"/>
<dbReference type="KEGG" id="hmr:Hipma_0632"/>
<sequence length="246" mass="28601">MDWKESFPKEYRCYETANGILYNADCLELLPCIPQESIDLILTDPPYGVGSNERNGINYKDEFYNVDEVSSFLYGSLKDNSRAYVFTAQKTFIDVAKWFENNGFYLHQTLIWYKKNLAGGTKKRTYDFTSTYEQILNFHKGKPHLLKKDHLSDVLEFPQPQSNYTLDKRYHIHQKPLKLIEYLIYVSTNENDIVFDPFAGSGTTAAAAERLGRRWVAIEIQPEYCQIAKERIRRFASIKPLIGFGC</sequence>
<dbReference type="RefSeq" id="WP_013681643.1">
    <property type="nucleotide sequence ID" value="NC_015318.1"/>
</dbReference>
<organism evidence="6 7">
    <name type="scientific">Hippea maritima (strain ATCC 700847 / DSM 10411 / MH2)</name>
    <dbReference type="NCBI Taxonomy" id="760142"/>
    <lineage>
        <taxon>Bacteria</taxon>
        <taxon>Pseudomonadati</taxon>
        <taxon>Campylobacterota</taxon>
        <taxon>Desulfurellia</taxon>
        <taxon>Desulfurellales</taxon>
        <taxon>Hippeaceae</taxon>
        <taxon>Hippea</taxon>
    </lineage>
</organism>
<evidence type="ECO:0000256" key="3">
    <source>
        <dbReference type="ARBA" id="ARBA00022679"/>
    </source>
</evidence>
<dbReference type="eggNOG" id="COG0863">
    <property type="taxonomic scope" value="Bacteria"/>
</dbReference>
<protein>
    <recommendedName>
        <fullName evidence="4">Methyltransferase</fullName>
        <ecNumber evidence="4">2.1.1.-</ecNumber>
    </recommendedName>
</protein>
<gene>
    <name evidence="6" type="ordered locus">Hipma_0632</name>
</gene>
<comment type="similarity">
    <text evidence="1 4">Belongs to the N(4)/N(6)-methyltransferase family.</text>
</comment>
<dbReference type="SUPFAM" id="SSF53335">
    <property type="entry name" value="S-adenosyl-L-methionine-dependent methyltransferases"/>
    <property type="match status" value="1"/>
</dbReference>
<dbReference type="Gene3D" id="3.40.50.150">
    <property type="entry name" value="Vaccinia Virus protein VP39"/>
    <property type="match status" value="1"/>
</dbReference>
<reference evidence="6 7" key="1">
    <citation type="journal article" date="2011" name="Stand. Genomic Sci.">
        <title>Complete genome sequence of the thermophilic sulfur-reducer Hippea maritima type strain (MH(2)).</title>
        <authorList>
            <person name="Huntemann M."/>
            <person name="Lu M."/>
            <person name="Nolan M."/>
            <person name="Lapidus A."/>
            <person name="Lucas S."/>
            <person name="Hammon N."/>
            <person name="Deshpande S."/>
            <person name="Cheng J.F."/>
            <person name="Tapia R."/>
            <person name="Han C."/>
            <person name="Goodwin L."/>
            <person name="Pitluck S."/>
            <person name="Liolios K."/>
            <person name="Pagani I."/>
            <person name="Ivanova N."/>
            <person name="Ovchinikova G."/>
            <person name="Pati A."/>
            <person name="Chen A."/>
            <person name="Palaniappan K."/>
            <person name="Land M."/>
            <person name="Hauser L."/>
            <person name="Jeffries C.D."/>
            <person name="Detter J.C."/>
            <person name="Brambilla E.M."/>
            <person name="Rohde M."/>
            <person name="Spring S."/>
            <person name="Goker M."/>
            <person name="Woyke T."/>
            <person name="Bristow J."/>
            <person name="Eisen J.A."/>
            <person name="Markowitz V."/>
            <person name="Hugenholtz P."/>
            <person name="Kyrpides N.C."/>
            <person name="Klenk H.P."/>
            <person name="Mavromatis K."/>
        </authorList>
    </citation>
    <scope>NUCLEOTIDE SEQUENCE [LARGE SCALE GENOMIC DNA]</scope>
    <source>
        <strain evidence="7">ATCC 700847 / DSM 10411 / MH2</strain>
    </source>
</reference>
<name>F2LV18_HIPMA</name>
<dbReference type="InterPro" id="IPR029063">
    <property type="entry name" value="SAM-dependent_MTases_sf"/>
</dbReference>
<keyword evidence="7" id="KW-1185">Reference proteome</keyword>
<dbReference type="eggNOG" id="COG1041">
    <property type="taxonomic scope" value="Bacteria"/>
</dbReference>
<evidence type="ECO:0000256" key="4">
    <source>
        <dbReference type="RuleBase" id="RU362026"/>
    </source>
</evidence>
<evidence type="ECO:0000256" key="2">
    <source>
        <dbReference type="ARBA" id="ARBA00022603"/>
    </source>
</evidence>
<dbReference type="PANTHER" id="PTHR13370">
    <property type="entry name" value="RNA METHYLASE-RELATED"/>
    <property type="match status" value="1"/>
</dbReference>
<evidence type="ECO:0000256" key="1">
    <source>
        <dbReference type="ARBA" id="ARBA00006594"/>
    </source>
</evidence>
<evidence type="ECO:0000259" key="5">
    <source>
        <dbReference type="Pfam" id="PF01555"/>
    </source>
</evidence>
<evidence type="ECO:0000313" key="7">
    <source>
        <dbReference type="Proteomes" id="UP000008139"/>
    </source>
</evidence>